<dbReference type="InterPro" id="IPR013625">
    <property type="entry name" value="PTB"/>
</dbReference>
<feature type="region of interest" description="Disordered" evidence="4">
    <location>
        <begin position="548"/>
        <end position="582"/>
    </location>
</feature>
<evidence type="ECO:0000256" key="2">
    <source>
        <dbReference type="ARBA" id="ARBA00022443"/>
    </source>
</evidence>
<feature type="region of interest" description="Disordered" evidence="4">
    <location>
        <begin position="239"/>
        <end position="296"/>
    </location>
</feature>
<dbReference type="Pfam" id="PF18016">
    <property type="entry name" value="SAM_3"/>
    <property type="match status" value="1"/>
</dbReference>
<dbReference type="InterPro" id="IPR013761">
    <property type="entry name" value="SAM/pointed_sf"/>
</dbReference>
<dbReference type="PANTHER" id="PTHR12287">
    <property type="entry name" value="EPIDERMAL GROWTH FACTOR RECEPTOR KINASE SUBSTRATE EPS8-RELATED PROTEIN"/>
    <property type="match status" value="1"/>
</dbReference>
<dbReference type="Proteomes" id="UP000016665">
    <property type="component" value="Chromosome 26"/>
</dbReference>
<accession>U3JK07</accession>
<dbReference type="AlphaFoldDB" id="U3JK07"/>
<dbReference type="Gene3D" id="2.30.30.40">
    <property type="entry name" value="SH3 Domains"/>
    <property type="match status" value="1"/>
</dbReference>
<dbReference type="InterPro" id="IPR036028">
    <property type="entry name" value="SH3-like_dom_sf"/>
</dbReference>
<dbReference type="Pfam" id="PF08416">
    <property type="entry name" value="PTB"/>
    <property type="match status" value="1"/>
</dbReference>
<dbReference type="GO" id="GO:0005737">
    <property type="term" value="C:cytoplasm"/>
    <property type="evidence" value="ECO:0007669"/>
    <property type="project" value="Ensembl"/>
</dbReference>
<feature type="compositionally biased region" description="Pro residues" evidence="4">
    <location>
        <begin position="275"/>
        <end position="296"/>
    </location>
</feature>
<dbReference type="SUPFAM" id="SSF50729">
    <property type="entry name" value="PH domain-like"/>
    <property type="match status" value="1"/>
</dbReference>
<dbReference type="PRINTS" id="PR00499">
    <property type="entry name" value="P67PHOX"/>
</dbReference>
<keyword evidence="7" id="KW-1185">Reference proteome</keyword>
<dbReference type="InterPro" id="IPR001452">
    <property type="entry name" value="SH3_domain"/>
</dbReference>
<proteinExistence type="inferred from homology"/>
<dbReference type="SMART" id="SM00326">
    <property type="entry name" value="SH3"/>
    <property type="match status" value="1"/>
</dbReference>
<gene>
    <name evidence="6" type="primary">EPS8L3</name>
</gene>
<dbReference type="GO" id="GO:1900029">
    <property type="term" value="P:positive regulation of ruffle assembly"/>
    <property type="evidence" value="ECO:0007669"/>
    <property type="project" value="TreeGrafter"/>
</dbReference>
<dbReference type="SUPFAM" id="SSF50044">
    <property type="entry name" value="SH3-domain"/>
    <property type="match status" value="1"/>
</dbReference>
<keyword evidence="2 3" id="KW-0728">SH3 domain</keyword>
<dbReference type="Pfam" id="PF00018">
    <property type="entry name" value="SH3_1"/>
    <property type="match status" value="1"/>
</dbReference>
<dbReference type="PANTHER" id="PTHR12287:SF22">
    <property type="entry name" value="EPIDERMAL GROWTH FACTOR RECEPTOR KINASE SUBSTRATE 8-LIKE PROTEIN 3"/>
    <property type="match status" value="1"/>
</dbReference>
<dbReference type="InterPro" id="IPR039801">
    <property type="entry name" value="EPS8-like"/>
</dbReference>
<name>U3JK07_FICAL</name>
<evidence type="ECO:0000313" key="6">
    <source>
        <dbReference type="Ensembl" id="ENSFALP00000003111.2"/>
    </source>
</evidence>
<dbReference type="GO" id="GO:0005085">
    <property type="term" value="F:guanyl-nucleotide exchange factor activity"/>
    <property type="evidence" value="ECO:0007669"/>
    <property type="project" value="Ensembl"/>
</dbReference>
<reference evidence="6" key="2">
    <citation type="submission" date="2025-08" db="UniProtKB">
        <authorList>
            <consortium name="Ensembl"/>
        </authorList>
    </citation>
    <scope>IDENTIFICATION</scope>
</reference>
<evidence type="ECO:0000256" key="1">
    <source>
        <dbReference type="ARBA" id="ARBA00006197"/>
    </source>
</evidence>
<dbReference type="Gene3D" id="1.10.150.50">
    <property type="entry name" value="Transcription Factor, Ets-1"/>
    <property type="match status" value="1"/>
</dbReference>
<comment type="similarity">
    <text evidence="1">Belongs to the EPS8 family.</text>
</comment>
<dbReference type="GO" id="GO:0003779">
    <property type="term" value="F:actin binding"/>
    <property type="evidence" value="ECO:0007669"/>
    <property type="project" value="TreeGrafter"/>
</dbReference>
<dbReference type="HOGENOM" id="CLU_014510_0_0_1"/>
<feature type="compositionally biased region" description="Basic residues" evidence="4">
    <location>
        <begin position="244"/>
        <end position="259"/>
    </location>
</feature>
<dbReference type="eggNOG" id="KOG3557">
    <property type="taxonomic scope" value="Eukaryota"/>
</dbReference>
<protein>
    <submittedName>
        <fullName evidence="6">EPS8 signaling adaptor L3</fullName>
    </submittedName>
</protein>
<feature type="compositionally biased region" description="Basic and acidic residues" evidence="4">
    <location>
        <begin position="185"/>
        <end position="201"/>
    </location>
</feature>
<reference evidence="6" key="3">
    <citation type="submission" date="2025-09" db="UniProtKB">
        <authorList>
            <consortium name="Ensembl"/>
        </authorList>
    </citation>
    <scope>IDENTIFICATION</scope>
</reference>
<dbReference type="Pfam" id="PF22975">
    <property type="entry name" value="EPS8_2nd"/>
    <property type="match status" value="2"/>
</dbReference>
<dbReference type="Gene3D" id="2.30.29.30">
    <property type="entry name" value="Pleckstrin-homology domain (PH domain)/Phosphotyrosine-binding domain (PTB)"/>
    <property type="match status" value="1"/>
</dbReference>
<dbReference type="Ensembl" id="ENSFALT00000003124.2">
    <property type="protein sequence ID" value="ENSFALP00000003111.2"/>
    <property type="gene ID" value="ENSFALG00000002971.2"/>
</dbReference>
<dbReference type="GO" id="GO:0035023">
    <property type="term" value="P:regulation of Rho protein signal transduction"/>
    <property type="evidence" value="ECO:0007669"/>
    <property type="project" value="TreeGrafter"/>
</dbReference>
<evidence type="ECO:0000259" key="5">
    <source>
        <dbReference type="PROSITE" id="PS50002"/>
    </source>
</evidence>
<dbReference type="InterPro" id="IPR011993">
    <property type="entry name" value="PH-like_dom_sf"/>
</dbReference>
<organism evidence="6 7">
    <name type="scientific">Ficedula albicollis</name>
    <name type="common">Collared flycatcher</name>
    <name type="synonym">Muscicapa albicollis</name>
    <dbReference type="NCBI Taxonomy" id="59894"/>
    <lineage>
        <taxon>Eukaryota</taxon>
        <taxon>Metazoa</taxon>
        <taxon>Chordata</taxon>
        <taxon>Craniata</taxon>
        <taxon>Vertebrata</taxon>
        <taxon>Euteleostomi</taxon>
        <taxon>Archelosauria</taxon>
        <taxon>Archosauria</taxon>
        <taxon>Dinosauria</taxon>
        <taxon>Saurischia</taxon>
        <taxon>Theropoda</taxon>
        <taxon>Coelurosauria</taxon>
        <taxon>Aves</taxon>
        <taxon>Neognathae</taxon>
        <taxon>Neoaves</taxon>
        <taxon>Telluraves</taxon>
        <taxon>Australaves</taxon>
        <taxon>Passeriformes</taxon>
        <taxon>Muscicapidae</taxon>
        <taxon>Ficedula</taxon>
    </lineage>
</organism>
<dbReference type="STRING" id="59894.ENSFALP00000003111"/>
<feature type="region of interest" description="Disordered" evidence="4">
    <location>
        <begin position="132"/>
        <end position="214"/>
    </location>
</feature>
<dbReference type="GO" id="GO:0007266">
    <property type="term" value="P:Rho protein signal transduction"/>
    <property type="evidence" value="ECO:0007669"/>
    <property type="project" value="TreeGrafter"/>
</dbReference>
<dbReference type="GeneTree" id="ENSGT00940000158169"/>
<dbReference type="GO" id="GO:0031982">
    <property type="term" value="C:vesicle"/>
    <property type="evidence" value="ECO:0007669"/>
    <property type="project" value="TreeGrafter"/>
</dbReference>
<evidence type="ECO:0000256" key="4">
    <source>
        <dbReference type="SAM" id="MobiDB-lite"/>
    </source>
</evidence>
<dbReference type="GO" id="GO:0032587">
    <property type="term" value="C:ruffle membrane"/>
    <property type="evidence" value="ECO:0007669"/>
    <property type="project" value="TreeGrafter"/>
</dbReference>
<evidence type="ECO:0000313" key="7">
    <source>
        <dbReference type="Proteomes" id="UP000016665"/>
    </source>
</evidence>
<feature type="compositionally biased region" description="Basic and acidic residues" evidence="4">
    <location>
        <begin position="149"/>
        <end position="160"/>
    </location>
</feature>
<reference evidence="6 7" key="1">
    <citation type="journal article" date="2012" name="Nature">
        <title>The genomic landscape of species divergence in Ficedula flycatchers.</title>
        <authorList>
            <person name="Ellegren H."/>
            <person name="Smeds L."/>
            <person name="Burri R."/>
            <person name="Olason P.I."/>
            <person name="Backstrom N."/>
            <person name="Kawakami T."/>
            <person name="Kunstner A."/>
            <person name="Makinen H."/>
            <person name="Nadachowska-Brzyska K."/>
            <person name="Qvarnstrom A."/>
            <person name="Uebbing S."/>
            <person name="Wolf J.B."/>
        </authorList>
    </citation>
    <scope>NUCLEOTIDE SEQUENCE [LARGE SCALE GENOMIC DNA]</scope>
</reference>
<evidence type="ECO:0000256" key="3">
    <source>
        <dbReference type="PROSITE-ProRule" id="PRU00192"/>
    </source>
</evidence>
<dbReference type="InterPro" id="IPR055093">
    <property type="entry name" value="EPS8_2nd"/>
</dbReference>
<dbReference type="InterPro" id="IPR041418">
    <property type="entry name" value="SAM_3"/>
</dbReference>
<feature type="compositionally biased region" description="Pro residues" evidence="4">
    <location>
        <begin position="168"/>
        <end position="177"/>
    </location>
</feature>
<feature type="domain" description="SH3" evidence="5">
    <location>
        <begin position="405"/>
        <end position="464"/>
    </location>
</feature>
<feature type="region of interest" description="Disordered" evidence="4">
    <location>
        <begin position="378"/>
        <end position="402"/>
    </location>
</feature>
<sequence>SLSPHPASASDQRKDYGQTLLKLQNDFQHHVEHLLTMHLERDLRSAEDCLGRLKELEEQGRIWGQDVILAVKDQELVLSDVESKEELEAFPLGSVQGCSAGLDNTVLAINVQERSPPRTSVLLFQCERLGVSPEGEKWGDSPPESPQADGRRSVPGRDAEEQPGEGAPEPPQVPRTQPPAQAVSEADRDVVSPKPAPRDGDTAAPTLGTHTPCPLHPQEVLNHVLRDLELFTGRLHMALNSASTKKKKQKKKKSGRKGGQRPWGAAGGCGAASPMPAPALPPSAAPPPPPPPPPPPQLCPPVLAHCPSPGLAPAVESPLLLPEALQFLEQNLSDDDYGVWKSLGTAWSKSRAEYPNSDLVPAYTPVFSDGWLPPVMEQERHRDLQDTPPPASVSPAPLRQPSLSLPPGLVRALYDFQARNSQELSVRKGDALQVLDQQRKWWLVQDERGDRGHVPEAGTPGAWWRLQDSPPRLHPDSSPAEVAAWLTDKGFSRITVRTLGVLPGQELLQMSPAELRAVCPEEWRRVLFKLSPIRTSLGPHGLGDWAPWGRDPPSPHTHQPPTMGGGRLSAPPTPQGSWGAQGATSTKHFIVSGGVMPVVLSPPQGWRMLEGLA</sequence>
<dbReference type="PROSITE" id="PS50002">
    <property type="entry name" value="SH3"/>
    <property type="match status" value="1"/>
</dbReference>